<dbReference type="SUPFAM" id="SSF81383">
    <property type="entry name" value="F-box domain"/>
    <property type="match status" value="1"/>
</dbReference>
<dbReference type="Pfam" id="PF12937">
    <property type="entry name" value="F-box-like"/>
    <property type="match status" value="1"/>
</dbReference>
<reference evidence="1" key="1">
    <citation type="submission" date="2020-04" db="EMBL/GenBank/DDBJ databases">
        <authorList>
            <person name="Alioto T."/>
            <person name="Alioto T."/>
            <person name="Gomez Garrido J."/>
        </authorList>
    </citation>
    <scope>NUCLEOTIDE SEQUENCE</scope>
    <source>
        <strain evidence="1">A484AB</strain>
    </source>
</reference>
<dbReference type="InterPro" id="IPR036047">
    <property type="entry name" value="F-box-like_dom_sf"/>
</dbReference>
<dbReference type="Proteomes" id="UP001152795">
    <property type="component" value="Unassembled WGS sequence"/>
</dbReference>
<comment type="caution">
    <text evidence="1">The sequence shown here is derived from an EMBL/GenBank/DDBJ whole genome shotgun (WGS) entry which is preliminary data.</text>
</comment>
<feature type="non-terminal residue" evidence="1">
    <location>
        <position position="1"/>
    </location>
</feature>
<name>A0A6S7J5C8_PARCT</name>
<dbReference type="GO" id="GO:0019005">
    <property type="term" value="C:SCF ubiquitin ligase complex"/>
    <property type="evidence" value="ECO:0007669"/>
    <property type="project" value="TreeGrafter"/>
</dbReference>
<organism evidence="1 2">
    <name type="scientific">Paramuricea clavata</name>
    <name type="common">Red gorgonian</name>
    <name type="synonym">Violescent sea-whip</name>
    <dbReference type="NCBI Taxonomy" id="317549"/>
    <lineage>
        <taxon>Eukaryota</taxon>
        <taxon>Metazoa</taxon>
        <taxon>Cnidaria</taxon>
        <taxon>Anthozoa</taxon>
        <taxon>Octocorallia</taxon>
        <taxon>Malacalcyonacea</taxon>
        <taxon>Plexauridae</taxon>
        <taxon>Paramuricea</taxon>
    </lineage>
</organism>
<sequence>MAGNDLNSFRKKWKHEIKTKQQSLVENCKKNQACNKNDSTSDDCQNDGNSNAIERIFNTSEYNSIAEMTSVCKELDNSEYFHTVSKKPKIEPKQPIALLTLEIPSYHQSESIHITNKTNNQSNASILHGQVDEDLLLLLIRDIDETTTIPFFDIRLPKEICIKILSHLDVADLCRCSCVSKAWASIANDELLWYNVYKRLGFKDQGSNVREQVDWKGLVSDGILRRRLVTQNWKERICQIQTFEYEKGGVLTACQLRDDLLIAGYANGFSRSTSGSKQTFSCGIVNVWHTDISVDPIYQYHVGIPANHIALASKETPLLLNISGTDVRIDQVNDEGQWQFMHSHTFEDKVSFVETLPDCSDANKTLFALSLKEDIFIYEARLNVFKELDKVAGTKVTSLACGEGLIAVGWAPFGFGIGTEFTAK</sequence>
<keyword evidence="2" id="KW-1185">Reference proteome</keyword>
<dbReference type="AlphaFoldDB" id="A0A6S7J5C8"/>
<accession>A0A6S7J5C8</accession>
<evidence type="ECO:0000313" key="2">
    <source>
        <dbReference type="Proteomes" id="UP001152795"/>
    </source>
</evidence>
<dbReference type="OrthoDB" id="190105at2759"/>
<proteinExistence type="predicted"/>
<dbReference type="EMBL" id="CACRXK020013445">
    <property type="protein sequence ID" value="CAB4025151.1"/>
    <property type="molecule type" value="Genomic_DNA"/>
</dbReference>
<dbReference type="PANTHER" id="PTHR46731:SF1">
    <property type="entry name" value="F-BOX ONLY PROTEIN 15"/>
    <property type="match status" value="1"/>
</dbReference>
<protein>
    <submittedName>
        <fullName evidence="1">F-box WD repeat-containing 8</fullName>
    </submittedName>
</protein>
<dbReference type="SMART" id="SM00256">
    <property type="entry name" value="FBOX"/>
    <property type="match status" value="1"/>
</dbReference>
<dbReference type="Gene3D" id="1.20.1280.50">
    <property type="match status" value="1"/>
</dbReference>
<dbReference type="InterPro" id="IPR001810">
    <property type="entry name" value="F-box_dom"/>
</dbReference>
<dbReference type="PROSITE" id="PS50181">
    <property type="entry name" value="FBOX"/>
    <property type="match status" value="1"/>
</dbReference>
<dbReference type="PANTHER" id="PTHR46731">
    <property type="entry name" value="F-BOX ONLY PROTEIN 15"/>
    <property type="match status" value="1"/>
</dbReference>
<gene>
    <name evidence="1" type="ORF">PACLA_8A047474</name>
</gene>
<evidence type="ECO:0000313" key="1">
    <source>
        <dbReference type="EMBL" id="CAB4025151.1"/>
    </source>
</evidence>